<keyword evidence="4" id="KW-1185">Reference proteome</keyword>
<dbReference type="PRINTS" id="PR00080">
    <property type="entry name" value="SDRFAMILY"/>
</dbReference>
<organism evidence="3 4">
    <name type="scientific">Phellinidium pouzarii</name>
    <dbReference type="NCBI Taxonomy" id="167371"/>
    <lineage>
        <taxon>Eukaryota</taxon>
        <taxon>Fungi</taxon>
        <taxon>Dikarya</taxon>
        <taxon>Basidiomycota</taxon>
        <taxon>Agaricomycotina</taxon>
        <taxon>Agaricomycetes</taxon>
        <taxon>Hymenochaetales</taxon>
        <taxon>Hymenochaetaceae</taxon>
        <taxon>Phellinidium</taxon>
    </lineage>
</organism>
<comment type="similarity">
    <text evidence="1">Belongs to the short-chain dehydrogenases/reductases (SDR) family.</text>
</comment>
<dbReference type="InterPro" id="IPR036291">
    <property type="entry name" value="NAD(P)-bd_dom_sf"/>
</dbReference>
<evidence type="ECO:0000256" key="2">
    <source>
        <dbReference type="ARBA" id="ARBA00023002"/>
    </source>
</evidence>
<dbReference type="GO" id="GO:0016491">
    <property type="term" value="F:oxidoreductase activity"/>
    <property type="evidence" value="ECO:0007669"/>
    <property type="project" value="UniProtKB-KW"/>
</dbReference>
<dbReference type="PRINTS" id="PR00081">
    <property type="entry name" value="GDHRDH"/>
</dbReference>
<dbReference type="Proteomes" id="UP000308199">
    <property type="component" value="Unassembled WGS sequence"/>
</dbReference>
<name>A0A4S4KWW6_9AGAM</name>
<evidence type="ECO:0000256" key="1">
    <source>
        <dbReference type="ARBA" id="ARBA00006484"/>
    </source>
</evidence>
<dbReference type="InterPro" id="IPR002347">
    <property type="entry name" value="SDR_fam"/>
</dbReference>
<keyword evidence="2" id="KW-0560">Oxidoreductase</keyword>
<reference evidence="3 4" key="1">
    <citation type="submission" date="2019-02" db="EMBL/GenBank/DDBJ databases">
        <title>Genome sequencing of the rare red list fungi Phellinidium pouzarii.</title>
        <authorList>
            <person name="Buettner E."/>
            <person name="Kellner H."/>
        </authorList>
    </citation>
    <scope>NUCLEOTIDE SEQUENCE [LARGE SCALE GENOMIC DNA]</scope>
    <source>
        <strain evidence="3 4">DSM 108285</strain>
    </source>
</reference>
<evidence type="ECO:0000313" key="3">
    <source>
        <dbReference type="EMBL" id="THH03332.1"/>
    </source>
</evidence>
<dbReference type="PANTHER" id="PTHR24321:SF8">
    <property type="entry name" value="ESTRADIOL 17-BETA-DEHYDROGENASE 8-RELATED"/>
    <property type="match status" value="1"/>
</dbReference>
<dbReference type="EMBL" id="SGPK01000467">
    <property type="protein sequence ID" value="THH03332.1"/>
    <property type="molecule type" value="Genomic_DNA"/>
</dbReference>
<dbReference type="AlphaFoldDB" id="A0A4S4KWW6"/>
<proteinExistence type="inferred from homology"/>
<sequence>MSSTKGIAIVTGAAQGIGRGIALRLAADGYNVSLNDILSNKDNLEGVAELIRRSGRTALTVFGDVSKEEDVQELVNKTINVFGGLDVMVANAGIAHLGTLIEMDVEKWDHVFSVNVRGAMLCYKHAANQMIKQGRGGRIIGQAKASVYVASKFALRGLTQSAALELGQYGITVNAYAPGPIDTPFLGRFDDYHRQSGVPKGSWADSLKNGLAMGRLGTPDDVAALVSFLVTNEASFITGQSIILDGGQLFD</sequence>
<dbReference type="OrthoDB" id="498125at2759"/>
<dbReference type="FunFam" id="3.40.50.720:FF:000084">
    <property type="entry name" value="Short-chain dehydrogenase reductase"/>
    <property type="match status" value="1"/>
</dbReference>
<dbReference type="PANTHER" id="PTHR24321">
    <property type="entry name" value="DEHYDROGENASES, SHORT CHAIN"/>
    <property type="match status" value="1"/>
</dbReference>
<comment type="caution">
    <text evidence="3">The sequence shown here is derived from an EMBL/GenBank/DDBJ whole genome shotgun (WGS) entry which is preliminary data.</text>
</comment>
<protein>
    <submittedName>
        <fullName evidence="3">Uncharacterized protein</fullName>
    </submittedName>
</protein>
<gene>
    <name evidence="3" type="ORF">EW145_g6344</name>
</gene>
<accession>A0A4S4KWW6</accession>
<evidence type="ECO:0000313" key="4">
    <source>
        <dbReference type="Proteomes" id="UP000308199"/>
    </source>
</evidence>
<dbReference type="Pfam" id="PF13561">
    <property type="entry name" value="adh_short_C2"/>
    <property type="match status" value="1"/>
</dbReference>
<dbReference type="SUPFAM" id="SSF51735">
    <property type="entry name" value="NAD(P)-binding Rossmann-fold domains"/>
    <property type="match status" value="1"/>
</dbReference>
<dbReference type="Gene3D" id="3.40.50.720">
    <property type="entry name" value="NAD(P)-binding Rossmann-like Domain"/>
    <property type="match status" value="1"/>
</dbReference>